<dbReference type="Proteomes" id="UP001165186">
    <property type="component" value="Unassembled WGS sequence"/>
</dbReference>
<sequence length="892" mass="100156">MVGTRSSRQPSVASLVHLPASNQTQAQRDESVVETMSRNVKIESSSQAQIHPQSQADNASRSTTAIPDLVIETLGRGVKELVQAINKIEQLGITKVAGDTPKIVVIGDQSTGKSSVINAISGIQVPRSSGTCTRCPMQITLTENKEPNARWRCEVSLRQEFWYDGNRASYPAGQKPPHFYPWDENETPETTHFKTVYNKRELQHVIYQAQLATLNPGSDPMTFVPMQAAAGIGGGHYEVEFSPNLVCLDISAPNLPNLSFYDLPGVIAQLEHGQDLSLIKLVKQLVKRYISKDNALVLLACSMENDIHNSSSAGLLRKYGAIDRCLGILTKPDRLPRGDPVDRWEGILQGEAFQLGHGYHVVRNPSQAELDSGVDHAGARRLEAEWFSNMRPWCDRFLRFNDRFGTEKLQDKLSQMLAIQILQSLPHIRERVQEQLSKIDAELLHLPEPPTTDALRIVLDAINNFTAKVSKQMEGEHPENQFRLVWKGLRAQFREGITAQRPTMLVRTAGDVKDARERRATSAMPQSQNSSFIKQKDVISIDDSDNERAASVQQTPTKKRKLASDTPSSRRGQIGDEYTMRFDLEFIRTTLDDLSSSDLPGEIDPRAVNHLRLLTIQHWEKPTKTFLDGLHTALRSTLNQALDDTLRAWKTTELSRETAHLTESFFNMAFTEQRDMAVPRALRLERHKPMTENRVALESNEKKELEIFQNARILARTTAYFDELDATTQKQTSRVERQRKANDVSFRSQLGPDPFAREVEAMSKIRGYYNLASMRYVDAVVMGIQVELFEKLKEGLRNELTTVLGIAGENVQDTCARLLAEDPARELRRRALKADKEKLVAALNCLQELDQKYQQGMPATHPTSNGLNGSGPVQAGPSRQAPLEDDMEMNEA</sequence>
<gene>
    <name evidence="1" type="primary">g8160</name>
    <name evidence="1" type="ORF">NpPPO83_00008160</name>
</gene>
<reference evidence="1" key="1">
    <citation type="submission" date="2024-09" db="EMBL/GenBank/DDBJ databases">
        <title>Draft Genome Sequences of Neofusicoccum parvum.</title>
        <authorList>
            <person name="Ashida A."/>
            <person name="Camagna M."/>
            <person name="Tanaka A."/>
            <person name="Takemoto D."/>
        </authorList>
    </citation>
    <scope>NUCLEOTIDE SEQUENCE</scope>
    <source>
        <strain evidence="1">PPO83</strain>
    </source>
</reference>
<comment type="caution">
    <text evidence="1">The sequence shown here is derived from an EMBL/GenBank/DDBJ whole genome shotgun (WGS) entry which is preliminary data.</text>
</comment>
<keyword evidence="2" id="KW-1185">Reference proteome</keyword>
<accession>A0ACB5RSV2</accession>
<evidence type="ECO:0000313" key="1">
    <source>
        <dbReference type="EMBL" id="GME23617.1"/>
    </source>
</evidence>
<protein>
    <submittedName>
        <fullName evidence="1">Uncharacterized protein</fullName>
    </submittedName>
</protein>
<proteinExistence type="predicted"/>
<organism evidence="1 2">
    <name type="scientific">Neofusicoccum parvum</name>
    <dbReference type="NCBI Taxonomy" id="310453"/>
    <lineage>
        <taxon>Eukaryota</taxon>
        <taxon>Fungi</taxon>
        <taxon>Dikarya</taxon>
        <taxon>Ascomycota</taxon>
        <taxon>Pezizomycotina</taxon>
        <taxon>Dothideomycetes</taxon>
        <taxon>Dothideomycetes incertae sedis</taxon>
        <taxon>Botryosphaeriales</taxon>
        <taxon>Botryosphaeriaceae</taxon>
        <taxon>Neofusicoccum</taxon>
    </lineage>
</organism>
<dbReference type="EMBL" id="BSXG01000008">
    <property type="protein sequence ID" value="GME23617.1"/>
    <property type="molecule type" value="Genomic_DNA"/>
</dbReference>
<evidence type="ECO:0000313" key="2">
    <source>
        <dbReference type="Proteomes" id="UP001165186"/>
    </source>
</evidence>
<name>A0ACB5RSV2_9PEZI</name>